<sequence>MKRSICQYIILFILTFYLLPISAQSPRLLGKIEIIGPTEVNINEEVIYSVVFRNRNGALTFSPFPDGYTWYYLPSYSMIQEEPYRIKIKWTELGRHELLFIFHAIDDHPDFKNIDADVPLSVLVVDPAKPKLTTSNGGIITSSGAVTITSSNGPFDSYIWKKENGTVISGAISSSFSTLQPGGYFLEGTKNGKVHISDIYRIHTQAEVANQNAVEKNIVKKDSINSFLEVESLPVASKSKTIVYYDDIGRELQTVGWQASPTKHDIISLNSYDGIGRNALNFSPYVQGTDGKYKPNALPDFGPNYSIEKYRSGEHFSFYQNTSNIKADVRPFSTIGYDGSPLNNEESFYGLGADWYYNNRPAIKRRSFNLHGTGGMYNEKIICWRVGVDGLPYRYKFYQNNGDGYYQTGKLSIESSIDENGRETRDYISVDGNVILRKVQKVDSLVELGNRDHWTQTYYIYDDLGNLIFTIPPDLSNTLSQSDITIPTEQQLLKHAYWYKYDNKNRLIEKNIPSSGWTFMIYDNRDKLILEQGANLRQGGKFKFNKYDAFGRVIQTGIYNSTQSRSVLQAQITASTAPLWETRLSNSEYSNTAFPTSGFVTYQTNYYDTYGFTGASTLPASNISYSPKTKTLLTGQKITKDDGSDPMLKVFFYDEKGRLIQSAEQNHLAGTDYETNEYDFEGKIKRTIKKHNVSSTNLNLVMQYSYDHSGRLLKIQHTTNSQPTIILSQNEYNEIGELTKSKVGGDNNGSSFLTEISYQKNIRSWLEKTSSSYFTTELKYNRPTQGAVPQFNGNVSEQHWQRPGQTNYMKYSYDPMNRLLDGNSPNNMREQISYDIMGNIINLKRDNATFNINYTYNGNQLTSLSGSLTGTYSYDLSGNTTSGRNGFTYTYNYLNQPKSASKTGTTVNFSYNSLGIKQRKVTNVNGIVSQRDYINGIEYMQNGSQQRQIDRVAIQGGYLQYNGGTYNYYYNLVDHLGNVRTVLYRNPNTNAAEVVQKSDYYPFGKLFQGVGYLVGTNHYLYNGKEKQDEINGDYDYGARFYDAEIGRWNVMDPLAEKLKRWSPYNYAVNNPIRFIDPDGMLSKDFINDLWEKSGDKSRWKNQGDESFSNKDGEKVEEKNSGNPNEQNENDEFSVYQEQDPLKNTHGEKTYSLEDFTKSNKNVSYNDLINQRKKSTNLPGGPKMRYVINPNDGNVMDMRHVFVVGYKGSSIGGVMVEFLQSLSKKTRPSAFDKQDFYSNKIGADFFDFLAHPANANLRKEDFVTVFQNYINNKYTKPTWK</sequence>
<proteinExistence type="predicted"/>
<dbReference type="Pfam" id="PF20041">
    <property type="entry name" value="DUF6443"/>
    <property type="match status" value="1"/>
</dbReference>
<comment type="caution">
    <text evidence="3">The sequence shown here is derived from an EMBL/GenBank/DDBJ whole genome shotgun (WGS) entry which is preliminary data.</text>
</comment>
<evidence type="ECO:0000313" key="4">
    <source>
        <dbReference type="Proteomes" id="UP000282423"/>
    </source>
</evidence>
<dbReference type="Gene3D" id="2.180.10.10">
    <property type="entry name" value="RHS repeat-associated core"/>
    <property type="match status" value="1"/>
</dbReference>
<dbReference type="InterPro" id="IPR022385">
    <property type="entry name" value="Rhs_assc_core"/>
</dbReference>
<dbReference type="AlphaFoldDB" id="A0A420VPL4"/>
<dbReference type="NCBIfam" id="TIGR03696">
    <property type="entry name" value="Rhs_assc_core"/>
    <property type="match status" value="1"/>
</dbReference>
<evidence type="ECO:0000313" key="3">
    <source>
        <dbReference type="EMBL" id="RKO68278.1"/>
    </source>
</evidence>
<dbReference type="PANTHER" id="PTHR32305:SF15">
    <property type="entry name" value="PROTEIN RHSA-RELATED"/>
    <property type="match status" value="1"/>
</dbReference>
<reference evidence="3 4" key="1">
    <citation type="submission" date="2018-10" db="EMBL/GenBank/DDBJ databases">
        <title>Sphingobacterium sp. M05W1-28.</title>
        <authorList>
            <person name="Cai H."/>
        </authorList>
    </citation>
    <scope>NUCLEOTIDE SEQUENCE [LARGE SCALE GENOMIC DNA]</scope>
    <source>
        <strain evidence="3 4">M05W1-28</strain>
    </source>
</reference>
<dbReference type="RefSeq" id="WP_121127473.1">
    <property type="nucleotide sequence ID" value="NZ_RBWS01000039.1"/>
</dbReference>
<feature type="region of interest" description="Disordered" evidence="1">
    <location>
        <begin position="1095"/>
        <end position="1130"/>
    </location>
</feature>
<evidence type="ECO:0000259" key="2">
    <source>
        <dbReference type="Pfam" id="PF20041"/>
    </source>
</evidence>
<dbReference type="Proteomes" id="UP000282423">
    <property type="component" value="Unassembled WGS sequence"/>
</dbReference>
<accession>A0A420VPL4</accession>
<keyword evidence="4" id="KW-1185">Reference proteome</keyword>
<evidence type="ECO:0000256" key="1">
    <source>
        <dbReference type="SAM" id="MobiDB-lite"/>
    </source>
</evidence>
<name>A0A420VPL4_9SPHI</name>
<dbReference type="PANTHER" id="PTHR32305">
    <property type="match status" value="1"/>
</dbReference>
<dbReference type="InterPro" id="IPR045619">
    <property type="entry name" value="DUF6443"/>
</dbReference>
<gene>
    <name evidence="3" type="ORF">D7322_28065</name>
</gene>
<dbReference type="OrthoDB" id="1191296at2"/>
<dbReference type="EMBL" id="RBWS01000039">
    <property type="protein sequence ID" value="RKO68278.1"/>
    <property type="molecule type" value="Genomic_DNA"/>
</dbReference>
<organism evidence="3 4">
    <name type="scientific">Sphingobacterium puteale</name>
    <dbReference type="NCBI Taxonomy" id="2420510"/>
    <lineage>
        <taxon>Bacteria</taxon>
        <taxon>Pseudomonadati</taxon>
        <taxon>Bacteroidota</taxon>
        <taxon>Sphingobacteriia</taxon>
        <taxon>Sphingobacteriales</taxon>
        <taxon>Sphingobacteriaceae</taxon>
        <taxon>Sphingobacterium</taxon>
    </lineage>
</organism>
<feature type="domain" description="DUF6443" evidence="2">
    <location>
        <begin position="223"/>
        <end position="360"/>
    </location>
</feature>
<protein>
    <submittedName>
        <fullName evidence="3">RHS repeat-associated core domain-containing protein</fullName>
    </submittedName>
</protein>
<dbReference type="InterPro" id="IPR050708">
    <property type="entry name" value="T6SS_VgrG/RHS"/>
</dbReference>
<feature type="compositionally biased region" description="Basic and acidic residues" evidence="1">
    <location>
        <begin position="1095"/>
        <end position="1119"/>
    </location>
</feature>